<evidence type="ECO:0000313" key="2">
    <source>
        <dbReference type="Proteomes" id="UP000324632"/>
    </source>
</evidence>
<dbReference type="InterPro" id="IPR012337">
    <property type="entry name" value="RNaseH-like_sf"/>
</dbReference>
<gene>
    <name evidence="1" type="ORF">E1301_Tti021445</name>
</gene>
<dbReference type="PANTHER" id="PTHR47501:SF5">
    <property type="entry name" value="HAT C-TERMINAL DIMERISATION DOMAIN-CONTAINING PROTEIN"/>
    <property type="match status" value="1"/>
</dbReference>
<evidence type="ECO:0000313" key="1">
    <source>
        <dbReference type="EMBL" id="KAA0721319.1"/>
    </source>
</evidence>
<sequence>MLEDQYISMKTDMCNVLSEQEFVASTTDAWSTNHKSYLGVTVHWIDSDILTISSGALACRRIKGRHTYDTLAEMLESVHMEFSIQNKVVLTTTDNGSNFVKAFSVFAAEEKVTEDDEENDEEADVEFTDVAAFLQETKKDDYHLAAHQRCACHSLHLVATKDAEAAVEDSSFKKISRAAFAKCQSLWNKQSRSTQASDNIKDRLGCMLVVPNVTRWNSTYNAMDLLKTCIEKKPQELHDVCEKMDIPRLKPSEITFIKEYVMVMAPVSKALDVLQSDTMAYLGVLVPTINILVEKLQSLKQENLQYCGPLVNAIISGVNRRFSYLSEGQQAIDVAEEKENELKIGACRQWRHAHAADEACCSVGQHGAGKVG</sequence>
<evidence type="ECO:0008006" key="3">
    <source>
        <dbReference type="Google" id="ProtNLM"/>
    </source>
</evidence>
<dbReference type="Proteomes" id="UP000324632">
    <property type="component" value="Chromosome 5"/>
</dbReference>
<dbReference type="AlphaFoldDB" id="A0A5A9PJY1"/>
<reference evidence="1 2" key="1">
    <citation type="journal article" date="2019" name="Mol. Ecol. Resour.">
        <title>Chromosome-level genome assembly of Triplophysa tibetana, a fish adapted to the harsh high-altitude environment of the Tibetan Plateau.</title>
        <authorList>
            <person name="Yang X."/>
            <person name="Liu H."/>
            <person name="Ma Z."/>
            <person name="Zou Y."/>
            <person name="Zou M."/>
            <person name="Mao Y."/>
            <person name="Li X."/>
            <person name="Wang H."/>
            <person name="Chen T."/>
            <person name="Wang W."/>
            <person name="Yang R."/>
        </authorList>
    </citation>
    <scope>NUCLEOTIDE SEQUENCE [LARGE SCALE GENOMIC DNA]</scope>
    <source>
        <strain evidence="1">TTIB1903HZAU</strain>
        <tissue evidence="1">Muscle</tissue>
    </source>
</reference>
<organism evidence="1 2">
    <name type="scientific">Triplophysa tibetana</name>
    <dbReference type="NCBI Taxonomy" id="1572043"/>
    <lineage>
        <taxon>Eukaryota</taxon>
        <taxon>Metazoa</taxon>
        <taxon>Chordata</taxon>
        <taxon>Craniata</taxon>
        <taxon>Vertebrata</taxon>
        <taxon>Euteleostomi</taxon>
        <taxon>Actinopterygii</taxon>
        <taxon>Neopterygii</taxon>
        <taxon>Teleostei</taxon>
        <taxon>Ostariophysi</taxon>
        <taxon>Cypriniformes</taxon>
        <taxon>Nemacheilidae</taxon>
        <taxon>Triplophysa</taxon>
    </lineage>
</organism>
<dbReference type="EMBL" id="SOYY01000005">
    <property type="protein sequence ID" value="KAA0721319.1"/>
    <property type="molecule type" value="Genomic_DNA"/>
</dbReference>
<comment type="caution">
    <text evidence="1">The sequence shown here is derived from an EMBL/GenBank/DDBJ whole genome shotgun (WGS) entry which is preliminary data.</text>
</comment>
<dbReference type="SUPFAM" id="SSF53098">
    <property type="entry name" value="Ribonuclease H-like"/>
    <property type="match status" value="1"/>
</dbReference>
<dbReference type="PANTHER" id="PTHR47501">
    <property type="entry name" value="TRANSPOSASE-RELATED"/>
    <property type="match status" value="1"/>
</dbReference>
<keyword evidence="2" id="KW-1185">Reference proteome</keyword>
<accession>A0A5A9PJY1</accession>
<name>A0A5A9PJY1_9TELE</name>
<proteinExistence type="predicted"/>
<protein>
    <recommendedName>
        <fullName evidence="3">Zinc finger BED domain-containing protein 4</fullName>
    </recommendedName>
</protein>